<proteinExistence type="predicted"/>
<dbReference type="PANTHER" id="PTHR43685:SF2">
    <property type="entry name" value="GLYCOSYLTRANSFERASE 2-LIKE DOMAIN-CONTAINING PROTEIN"/>
    <property type="match status" value="1"/>
</dbReference>
<feature type="coiled-coil region" evidence="1">
    <location>
        <begin position="564"/>
        <end position="605"/>
    </location>
</feature>
<accession>A0AAV5B1L8</accession>
<dbReference type="CDD" id="cd00761">
    <property type="entry name" value="Glyco_tranf_GTA_type"/>
    <property type="match status" value="1"/>
</dbReference>
<name>A0AAV5B1L8_9ACTN</name>
<evidence type="ECO:0000313" key="4">
    <source>
        <dbReference type="Proteomes" id="UP001055025"/>
    </source>
</evidence>
<protein>
    <recommendedName>
        <fullName evidence="2">Glycosyltransferase 2-like domain-containing protein</fullName>
    </recommendedName>
</protein>
<dbReference type="AlphaFoldDB" id="A0AAV5B1L8"/>
<evidence type="ECO:0000259" key="2">
    <source>
        <dbReference type="Pfam" id="PF00535"/>
    </source>
</evidence>
<dbReference type="Proteomes" id="UP001055025">
    <property type="component" value="Unassembled WGS sequence"/>
</dbReference>
<dbReference type="InterPro" id="IPR029044">
    <property type="entry name" value="Nucleotide-diphossugar_trans"/>
</dbReference>
<keyword evidence="1" id="KW-0175">Coiled coil</keyword>
<comment type="caution">
    <text evidence="3">The sequence shown here is derived from an EMBL/GenBank/DDBJ whole genome shotgun (WGS) entry which is preliminary data.</text>
</comment>
<evidence type="ECO:0000313" key="3">
    <source>
        <dbReference type="EMBL" id="GJM55037.1"/>
    </source>
</evidence>
<dbReference type="Pfam" id="PF00535">
    <property type="entry name" value="Glycos_transf_2"/>
    <property type="match status" value="1"/>
</dbReference>
<reference evidence="3" key="1">
    <citation type="journal article" date="2022" name="Int. J. Syst. Evol. Microbiol.">
        <title>Granulimonas faecalis gen. nov., sp. nov., and Leptogranulimonas caecicola gen. nov., sp. nov., novel lactate-producing Atopobiaceae bacteria isolated from mouse intestines, and an emended description of the family Atopobiaceae.</title>
        <authorList>
            <person name="Morinaga K."/>
            <person name="Kusada H."/>
            <person name="Sakamoto S."/>
            <person name="Murakami T."/>
            <person name="Toyoda A."/>
            <person name="Mori H."/>
            <person name="Meng X.Y."/>
            <person name="Takashino M."/>
            <person name="Murotomi K."/>
            <person name="Tamaki H."/>
        </authorList>
    </citation>
    <scope>NUCLEOTIDE SEQUENCE</scope>
    <source>
        <strain evidence="3">OPF53</strain>
    </source>
</reference>
<evidence type="ECO:0000256" key="1">
    <source>
        <dbReference type="SAM" id="Coils"/>
    </source>
</evidence>
<dbReference type="EMBL" id="BQKC01000001">
    <property type="protein sequence ID" value="GJM55037.1"/>
    <property type="molecule type" value="Genomic_DNA"/>
</dbReference>
<organism evidence="3 4">
    <name type="scientific">Granulimonas faecalis</name>
    <dbReference type="NCBI Taxonomy" id="2894155"/>
    <lineage>
        <taxon>Bacteria</taxon>
        <taxon>Bacillati</taxon>
        <taxon>Actinomycetota</taxon>
        <taxon>Coriobacteriia</taxon>
        <taxon>Coriobacteriales</taxon>
        <taxon>Kribbibacteriaceae</taxon>
        <taxon>Granulimonas</taxon>
    </lineage>
</organism>
<keyword evidence="4" id="KW-1185">Reference proteome</keyword>
<gene>
    <name evidence="3" type="ORF">ATOP_06920</name>
</gene>
<dbReference type="RefSeq" id="WP_251173819.1">
    <property type="nucleotide sequence ID" value="NZ_BQKC01000001.1"/>
</dbReference>
<dbReference type="PANTHER" id="PTHR43685">
    <property type="entry name" value="GLYCOSYLTRANSFERASE"/>
    <property type="match status" value="1"/>
</dbReference>
<sequence>MEPDVSVVIRAHNAERTLRRAVKAALDQAPSTVEVVVVDDASTDGTARVAAEAAIEDPSVRVVSHADTLGRLESYRSGQRASRGRWIVFTDAGDRLEPRSLASLVEAADEAQAQVVVPSVEYVAGRAPAPVPADVPTVADALSRTGDTGDLSAARVTPDDVFDDRTTGSVARVVSPLMQTLEGRDVVDAMFVTRQVPVQIRGRLFSAELVRRAFAEIGIGAVASRDEAVLSFLAATLCPRLTVRPDLRSVTICTDDGGGTLSLEEFRQVCANRATAEVVVEYLNRTERWERYYDDWEGMALMLAGEAVACFPDRVGVEDWPAAADALLESWGAPYVCGAVAGGDADVAAYAVALASAQGLALEGGRVHRPAFLLHAGDDVARAKHVIDALGARRSSPTVLSDAAGPLPSGLSGNAALPPQDRVLDRARALEKALADAEADALVMLAGDERCAYDALVARAAGLPVAVVASEPLEGTAAYRRCAAQVALATCVVPADNVDGELWSIGSVRVTRENGLVSALSLGTPTRRDLDSRVLAIRLVRSARTFEETCDRLKEACAVAIDGHDRLETENAGLRDRVADLERRLEEACAENDELHDALDRSSQRGFRGGIFHRGAKG</sequence>
<dbReference type="InterPro" id="IPR050834">
    <property type="entry name" value="Glycosyltransf_2"/>
</dbReference>
<dbReference type="InterPro" id="IPR001173">
    <property type="entry name" value="Glyco_trans_2-like"/>
</dbReference>
<feature type="domain" description="Glycosyltransferase 2-like" evidence="2">
    <location>
        <begin position="6"/>
        <end position="123"/>
    </location>
</feature>
<dbReference type="Gene3D" id="3.90.550.10">
    <property type="entry name" value="Spore Coat Polysaccharide Biosynthesis Protein SpsA, Chain A"/>
    <property type="match status" value="1"/>
</dbReference>
<dbReference type="SUPFAM" id="SSF53448">
    <property type="entry name" value="Nucleotide-diphospho-sugar transferases"/>
    <property type="match status" value="1"/>
</dbReference>